<accession>A0A0R3SZB5</accession>
<keyword evidence="2" id="KW-0812">Transmembrane</keyword>
<feature type="transmembrane region" description="Helical" evidence="2">
    <location>
        <begin position="61"/>
        <end position="80"/>
    </location>
</feature>
<sequence length="148" mass="16204">MIELQNKENQRKEWKKSVRNESDSRGSGGFFINVVIRLGSCLIIVWFRSSVGVITFSIRRIVLIIIGVISGVTSAVNPILTEEKPYFDGEVSVDSGSKLPESCGGLSPPKGGPSDGAPIKPEETETTLMVSWILILSHYRLMVVILAN</sequence>
<feature type="region of interest" description="Disordered" evidence="1">
    <location>
        <begin position="1"/>
        <end position="24"/>
    </location>
</feature>
<dbReference type="Proteomes" id="UP000274504">
    <property type="component" value="Unassembled WGS sequence"/>
</dbReference>
<evidence type="ECO:0000313" key="5">
    <source>
        <dbReference type="WBParaSite" id="HDID_0001111101-mRNA-1"/>
    </source>
</evidence>
<dbReference type="WBParaSite" id="HDID_0001111101-mRNA-1">
    <property type="protein sequence ID" value="HDID_0001111101-mRNA-1"/>
    <property type="gene ID" value="HDID_0001111101"/>
</dbReference>
<evidence type="ECO:0000256" key="2">
    <source>
        <dbReference type="SAM" id="Phobius"/>
    </source>
</evidence>
<proteinExistence type="predicted"/>
<dbReference type="AlphaFoldDB" id="A0A0R3SZB5"/>
<gene>
    <name evidence="3" type="ORF">HDID_LOCUS11108</name>
</gene>
<name>A0A0R3SZB5_HYMDI</name>
<keyword evidence="2" id="KW-0472">Membrane</keyword>
<reference evidence="5" key="1">
    <citation type="submission" date="2017-02" db="UniProtKB">
        <authorList>
            <consortium name="WormBaseParasite"/>
        </authorList>
    </citation>
    <scope>IDENTIFICATION</scope>
</reference>
<feature type="transmembrane region" description="Helical" evidence="2">
    <location>
        <begin position="30"/>
        <end position="49"/>
    </location>
</feature>
<feature type="region of interest" description="Disordered" evidence="1">
    <location>
        <begin position="94"/>
        <end position="120"/>
    </location>
</feature>
<evidence type="ECO:0000313" key="3">
    <source>
        <dbReference type="EMBL" id="VDL64831.1"/>
    </source>
</evidence>
<reference evidence="3 4" key="2">
    <citation type="submission" date="2018-11" db="EMBL/GenBank/DDBJ databases">
        <authorList>
            <consortium name="Pathogen Informatics"/>
        </authorList>
    </citation>
    <scope>NUCLEOTIDE SEQUENCE [LARGE SCALE GENOMIC DNA]</scope>
</reference>
<keyword evidence="2" id="KW-1133">Transmembrane helix</keyword>
<protein>
    <submittedName>
        <fullName evidence="3 5">Uncharacterized protein</fullName>
    </submittedName>
</protein>
<evidence type="ECO:0000313" key="4">
    <source>
        <dbReference type="Proteomes" id="UP000274504"/>
    </source>
</evidence>
<dbReference type="EMBL" id="UYSG01012508">
    <property type="protein sequence ID" value="VDL64831.1"/>
    <property type="molecule type" value="Genomic_DNA"/>
</dbReference>
<organism evidence="5">
    <name type="scientific">Hymenolepis diminuta</name>
    <name type="common">Rat tapeworm</name>
    <dbReference type="NCBI Taxonomy" id="6216"/>
    <lineage>
        <taxon>Eukaryota</taxon>
        <taxon>Metazoa</taxon>
        <taxon>Spiralia</taxon>
        <taxon>Lophotrochozoa</taxon>
        <taxon>Platyhelminthes</taxon>
        <taxon>Cestoda</taxon>
        <taxon>Eucestoda</taxon>
        <taxon>Cyclophyllidea</taxon>
        <taxon>Hymenolepididae</taxon>
        <taxon>Hymenolepis</taxon>
    </lineage>
</organism>
<evidence type="ECO:0000256" key="1">
    <source>
        <dbReference type="SAM" id="MobiDB-lite"/>
    </source>
</evidence>